<feature type="region of interest" description="Disordered" evidence="1">
    <location>
        <begin position="1"/>
        <end position="40"/>
    </location>
</feature>
<keyword evidence="2" id="KW-0812">Transmembrane</keyword>
<dbReference type="Pfam" id="PF15993">
    <property type="entry name" value="Fuseless"/>
    <property type="match status" value="2"/>
</dbReference>
<feature type="transmembrane region" description="Helical" evidence="2">
    <location>
        <begin position="272"/>
        <end position="295"/>
    </location>
</feature>
<evidence type="ECO:0000256" key="2">
    <source>
        <dbReference type="SAM" id="Phobius"/>
    </source>
</evidence>
<dbReference type="EMBL" id="CAICTM010000035">
    <property type="protein sequence ID" value="CAB9498324.1"/>
    <property type="molecule type" value="Genomic_DNA"/>
</dbReference>
<organism evidence="3 4">
    <name type="scientific">Seminavis robusta</name>
    <dbReference type="NCBI Taxonomy" id="568900"/>
    <lineage>
        <taxon>Eukaryota</taxon>
        <taxon>Sar</taxon>
        <taxon>Stramenopiles</taxon>
        <taxon>Ochrophyta</taxon>
        <taxon>Bacillariophyta</taxon>
        <taxon>Bacillariophyceae</taxon>
        <taxon>Bacillariophycidae</taxon>
        <taxon>Naviculales</taxon>
        <taxon>Naviculaceae</taxon>
        <taxon>Seminavis</taxon>
    </lineage>
</organism>
<feature type="transmembrane region" description="Helical" evidence="2">
    <location>
        <begin position="204"/>
        <end position="228"/>
    </location>
</feature>
<name>A0A9N8D8Z7_9STRA</name>
<feature type="transmembrane region" description="Helical" evidence="2">
    <location>
        <begin position="355"/>
        <end position="376"/>
    </location>
</feature>
<feature type="transmembrane region" description="Helical" evidence="2">
    <location>
        <begin position="58"/>
        <end position="84"/>
    </location>
</feature>
<proteinExistence type="predicted"/>
<feature type="region of interest" description="Disordered" evidence="1">
    <location>
        <begin position="511"/>
        <end position="531"/>
    </location>
</feature>
<keyword evidence="2" id="KW-1133">Transmembrane helix</keyword>
<evidence type="ECO:0000256" key="1">
    <source>
        <dbReference type="SAM" id="MobiDB-lite"/>
    </source>
</evidence>
<dbReference type="AlphaFoldDB" id="A0A9N8D8Z7"/>
<keyword evidence="4" id="KW-1185">Reference proteome</keyword>
<accession>A0A9N8D8Z7</accession>
<feature type="transmembrane region" description="Helical" evidence="2">
    <location>
        <begin position="169"/>
        <end position="192"/>
    </location>
</feature>
<protein>
    <submittedName>
        <fullName evidence="3">2oxoglutarate dehydrogenase</fullName>
    </submittedName>
</protein>
<feature type="transmembrane region" description="Helical" evidence="2">
    <location>
        <begin position="129"/>
        <end position="149"/>
    </location>
</feature>
<dbReference type="InterPro" id="IPR032751">
    <property type="entry name" value="Fuseless"/>
</dbReference>
<sequence>MEVELQAVREEKEIADDPLDNDTEKGKEDPDGEQEQPPKVAPFEIAGPTFERDPPKGFLLTSFDAFLVDWCFTILIGILVVSYWRGGWVIFDIVSCDQPGTAGMLNGESFCFLGLGTVEDYRHNTAVEALIAGYTLLISGLLLLSCGGWRPAKTFLQGTTTNLRLKRSLIRVVILLLLGGGTICLWRSIWYLLDYYVYPDDPYFSFQLTTALGAILCNCLCASASMLAPPAIFLMDGPSHLPPPVGVTIITSFRSIAFPAQVAKEKTAKDPIWLVTVDCFISYVLLPIGVVGFWRGLWGLLDTWLWGFTASQADVNWSILWSFLWGLACLFVGSEDMVRHFSPEKVLNSEVAVRVANMVFGRTVNMILAFGAVNYWRAVWLFWDEFLGNTHLWSAILSHLLGISGLLCLGCLSCITAPPSTLGVDAIAHPDCADEPLFHTTPVPSEVLYFLSIARRPESVLTKSVKGPDGNAISDPSLICDPKNQASMSQDILQPVSNLLVREDHLFSEQGRSTRFTEQTSSMVQSATRSESSSVLRLSDRHLINRRSNQFFRSR</sequence>
<dbReference type="PANTHER" id="PTHR35270">
    <property type="entry name" value="FUSELESS, ISOFORM A"/>
    <property type="match status" value="1"/>
</dbReference>
<dbReference type="Proteomes" id="UP001153069">
    <property type="component" value="Unassembled WGS sequence"/>
</dbReference>
<gene>
    <name evidence="3" type="ORF">SEMRO_35_G022570.1</name>
</gene>
<feature type="transmembrane region" description="Helical" evidence="2">
    <location>
        <begin position="315"/>
        <end position="334"/>
    </location>
</feature>
<feature type="transmembrane region" description="Helical" evidence="2">
    <location>
        <begin position="396"/>
        <end position="415"/>
    </location>
</feature>
<keyword evidence="2" id="KW-0472">Membrane</keyword>
<dbReference type="PANTHER" id="PTHR35270:SF2">
    <property type="entry name" value="FUSELESS, ISOFORM A"/>
    <property type="match status" value="1"/>
</dbReference>
<reference evidence="3" key="1">
    <citation type="submission" date="2020-06" db="EMBL/GenBank/DDBJ databases">
        <authorList>
            <consortium name="Plant Systems Biology data submission"/>
        </authorList>
    </citation>
    <scope>NUCLEOTIDE SEQUENCE</scope>
    <source>
        <strain evidence="3">D6</strain>
    </source>
</reference>
<evidence type="ECO:0000313" key="4">
    <source>
        <dbReference type="Proteomes" id="UP001153069"/>
    </source>
</evidence>
<evidence type="ECO:0000313" key="3">
    <source>
        <dbReference type="EMBL" id="CAB9498324.1"/>
    </source>
</evidence>
<comment type="caution">
    <text evidence="3">The sequence shown here is derived from an EMBL/GenBank/DDBJ whole genome shotgun (WGS) entry which is preliminary data.</text>
</comment>